<sequence length="148" mass="16446">MKLSSYCVLFITALLSEFYVNSAAMPATTKTEEASSEQDVLVPFLNDEAAENSVMFGGSKPSIRGNSKIIIVDTGVWKGAGGLTRRLSLYKFQDLEAGQLPHNTLTMERRDTNQDLDSDITVARRDTMRCMDIAHKDHFNTDSYISSL</sequence>
<protein>
    <recommendedName>
        <fullName evidence="4">Melanin-concentrating hormone</fullName>
    </recommendedName>
</protein>
<dbReference type="OrthoDB" id="8639774at2759"/>
<dbReference type="Proteomes" id="UP000824540">
    <property type="component" value="Unassembled WGS sequence"/>
</dbReference>
<dbReference type="AlphaFoldDB" id="A0A8T2PQL5"/>
<name>A0A8T2PQL5_9TELE</name>
<dbReference type="EMBL" id="JAFBMS010000003">
    <property type="protein sequence ID" value="KAG9353643.1"/>
    <property type="molecule type" value="Genomic_DNA"/>
</dbReference>
<evidence type="ECO:0000313" key="2">
    <source>
        <dbReference type="EMBL" id="KAG9353643.1"/>
    </source>
</evidence>
<keyword evidence="3" id="KW-1185">Reference proteome</keyword>
<accession>A0A8T2PQL5</accession>
<comment type="caution">
    <text evidence="2">The sequence shown here is derived from an EMBL/GenBank/DDBJ whole genome shotgun (WGS) entry which is preliminary data.</text>
</comment>
<proteinExistence type="predicted"/>
<gene>
    <name evidence="2" type="ORF">JZ751_011765</name>
</gene>
<evidence type="ECO:0008006" key="4">
    <source>
        <dbReference type="Google" id="ProtNLM"/>
    </source>
</evidence>
<feature type="chain" id="PRO_5035892453" description="Melanin-concentrating hormone" evidence="1">
    <location>
        <begin position="24"/>
        <end position="148"/>
    </location>
</feature>
<evidence type="ECO:0000313" key="3">
    <source>
        <dbReference type="Proteomes" id="UP000824540"/>
    </source>
</evidence>
<organism evidence="2 3">
    <name type="scientific">Albula glossodonta</name>
    <name type="common">roundjaw bonefish</name>
    <dbReference type="NCBI Taxonomy" id="121402"/>
    <lineage>
        <taxon>Eukaryota</taxon>
        <taxon>Metazoa</taxon>
        <taxon>Chordata</taxon>
        <taxon>Craniata</taxon>
        <taxon>Vertebrata</taxon>
        <taxon>Euteleostomi</taxon>
        <taxon>Actinopterygii</taxon>
        <taxon>Neopterygii</taxon>
        <taxon>Teleostei</taxon>
        <taxon>Albuliformes</taxon>
        <taxon>Albulidae</taxon>
        <taxon>Albula</taxon>
    </lineage>
</organism>
<feature type="signal peptide" evidence="1">
    <location>
        <begin position="1"/>
        <end position="23"/>
    </location>
</feature>
<keyword evidence="1" id="KW-0732">Signal</keyword>
<reference evidence="2" key="1">
    <citation type="thesis" date="2021" institute="BYU ScholarsArchive" country="Provo, UT, USA">
        <title>Applications of and Algorithms for Genome Assembly and Genomic Analyses with an Emphasis on Marine Teleosts.</title>
        <authorList>
            <person name="Pickett B.D."/>
        </authorList>
    </citation>
    <scope>NUCLEOTIDE SEQUENCE</scope>
    <source>
        <strain evidence="2">HI-2016</strain>
    </source>
</reference>
<evidence type="ECO:0000256" key="1">
    <source>
        <dbReference type="SAM" id="SignalP"/>
    </source>
</evidence>